<evidence type="ECO:0000256" key="10">
    <source>
        <dbReference type="ARBA" id="ARBA00023242"/>
    </source>
</evidence>
<dbReference type="PANTHER" id="PTHR22969:SF13">
    <property type="entry name" value="INHIBITOR OF NUCLEAR FACTOR KAPPA-B KINASE SUBUNIT ALPHA"/>
    <property type="match status" value="1"/>
</dbReference>
<accession>A0ABV0RWH5</accession>
<keyword evidence="4" id="KW-0723">Serine/threonine-protein kinase</keyword>
<evidence type="ECO:0000313" key="13">
    <source>
        <dbReference type="Proteomes" id="UP001434883"/>
    </source>
</evidence>
<comment type="caution">
    <text evidence="12">The sequence shown here is derived from an EMBL/GenBank/DDBJ whole genome shotgun (WGS) entry which is preliminary data.</text>
</comment>
<organism evidence="12 13">
    <name type="scientific">Xenoophorus captivus</name>
    <dbReference type="NCBI Taxonomy" id="1517983"/>
    <lineage>
        <taxon>Eukaryota</taxon>
        <taxon>Metazoa</taxon>
        <taxon>Chordata</taxon>
        <taxon>Craniata</taxon>
        <taxon>Vertebrata</taxon>
        <taxon>Euteleostomi</taxon>
        <taxon>Actinopterygii</taxon>
        <taxon>Neopterygii</taxon>
        <taxon>Teleostei</taxon>
        <taxon>Neoteleostei</taxon>
        <taxon>Acanthomorphata</taxon>
        <taxon>Ovalentaria</taxon>
        <taxon>Atherinomorphae</taxon>
        <taxon>Cyprinodontiformes</taxon>
        <taxon>Goodeidae</taxon>
        <taxon>Xenoophorus</taxon>
    </lineage>
</organism>
<gene>
    <name evidence="12" type="ORF">XENOCAPTIV_030058</name>
</gene>
<evidence type="ECO:0000256" key="2">
    <source>
        <dbReference type="ARBA" id="ARBA00004496"/>
    </source>
</evidence>
<dbReference type="InterPro" id="IPR046375">
    <property type="entry name" value="IKBKB_SDD_sf"/>
</dbReference>
<feature type="non-terminal residue" evidence="12">
    <location>
        <position position="1"/>
    </location>
</feature>
<dbReference type="InterPro" id="IPR041185">
    <property type="entry name" value="IKBKB_SDD"/>
</dbReference>
<keyword evidence="9" id="KW-0067">ATP-binding</keyword>
<evidence type="ECO:0000256" key="5">
    <source>
        <dbReference type="ARBA" id="ARBA00022553"/>
    </source>
</evidence>
<evidence type="ECO:0000256" key="4">
    <source>
        <dbReference type="ARBA" id="ARBA00022527"/>
    </source>
</evidence>
<protein>
    <recommendedName>
        <fullName evidence="11">IKBKB scaffold dimerization domain-containing protein</fullName>
    </recommendedName>
</protein>
<keyword evidence="7" id="KW-0547">Nucleotide-binding</keyword>
<keyword evidence="13" id="KW-1185">Reference proteome</keyword>
<dbReference type="InterPro" id="IPR051180">
    <property type="entry name" value="IKK"/>
</dbReference>
<evidence type="ECO:0000256" key="8">
    <source>
        <dbReference type="ARBA" id="ARBA00022777"/>
    </source>
</evidence>
<evidence type="ECO:0000256" key="1">
    <source>
        <dbReference type="ARBA" id="ARBA00004123"/>
    </source>
</evidence>
<keyword evidence="8" id="KW-0418">Kinase</keyword>
<sequence length="129" mass="15142">RGWDEYIVYLFDKSITNYSGPLNARDLPERVNNIVQDPKKLLPLVELKKVWGEAVNYICGLKDDYSRLFQGQRAAMLSLLRFNTNLTRCKNSMFGFSQQLRAKLDFFKCSIQYDLEKYSDQMQYGICEC</sequence>
<dbReference type="Proteomes" id="UP001434883">
    <property type="component" value="Unassembled WGS sequence"/>
</dbReference>
<evidence type="ECO:0000256" key="6">
    <source>
        <dbReference type="ARBA" id="ARBA00022679"/>
    </source>
</evidence>
<comment type="subcellular location">
    <subcellularLocation>
        <location evidence="2">Cytoplasm</location>
    </subcellularLocation>
    <subcellularLocation>
        <location evidence="1">Nucleus</location>
    </subcellularLocation>
</comment>
<evidence type="ECO:0000256" key="7">
    <source>
        <dbReference type="ARBA" id="ARBA00022741"/>
    </source>
</evidence>
<reference evidence="12 13" key="1">
    <citation type="submission" date="2021-06" db="EMBL/GenBank/DDBJ databases">
        <authorList>
            <person name="Palmer J.M."/>
        </authorList>
    </citation>
    <scope>NUCLEOTIDE SEQUENCE [LARGE SCALE GENOMIC DNA]</scope>
    <source>
        <strain evidence="12 13">XC_2019</strain>
        <tissue evidence="12">Muscle</tissue>
    </source>
</reference>
<keyword evidence="3" id="KW-0963">Cytoplasm</keyword>
<dbReference type="Gene3D" id="1.20.1270.250">
    <property type="match status" value="1"/>
</dbReference>
<dbReference type="Pfam" id="PF18397">
    <property type="entry name" value="IKBKB_SDD"/>
    <property type="match status" value="1"/>
</dbReference>
<keyword evidence="6" id="KW-0808">Transferase</keyword>
<name>A0ABV0RWH5_9TELE</name>
<dbReference type="PANTHER" id="PTHR22969">
    <property type="entry name" value="IKB KINASE"/>
    <property type="match status" value="1"/>
</dbReference>
<keyword evidence="10" id="KW-0539">Nucleus</keyword>
<dbReference type="EMBL" id="JAHRIN010059721">
    <property type="protein sequence ID" value="MEQ2212390.1"/>
    <property type="molecule type" value="Genomic_DNA"/>
</dbReference>
<evidence type="ECO:0000256" key="9">
    <source>
        <dbReference type="ARBA" id="ARBA00022840"/>
    </source>
</evidence>
<proteinExistence type="predicted"/>
<evidence type="ECO:0000313" key="12">
    <source>
        <dbReference type="EMBL" id="MEQ2212390.1"/>
    </source>
</evidence>
<evidence type="ECO:0000259" key="11">
    <source>
        <dbReference type="Pfam" id="PF18397"/>
    </source>
</evidence>
<feature type="domain" description="IKBKB scaffold dimerization" evidence="11">
    <location>
        <begin position="10"/>
        <end position="126"/>
    </location>
</feature>
<evidence type="ECO:0000256" key="3">
    <source>
        <dbReference type="ARBA" id="ARBA00022490"/>
    </source>
</evidence>
<keyword evidence="5" id="KW-0597">Phosphoprotein</keyword>